<gene>
    <name evidence="1" type="ORF">IMSAGC001_02393</name>
</gene>
<reference evidence="1 2" key="1">
    <citation type="journal article" date="2020" name="Microbiome">
        <title>Single-cell genomics of uncultured bacteria reveals dietary fiber responders in the mouse gut microbiota.</title>
        <authorList>
            <person name="Chijiiwa R."/>
            <person name="Hosokawa M."/>
            <person name="Kogawa M."/>
            <person name="Nishikawa Y."/>
            <person name="Ide K."/>
            <person name="Sakanashi C."/>
            <person name="Takahashi K."/>
            <person name="Takeyama H."/>
        </authorList>
    </citation>
    <scope>NUCLEOTIDE SEQUENCE [LARGE SCALE GENOMIC DNA]</scope>
    <source>
        <strain evidence="1">IMSAGC_001</strain>
    </source>
</reference>
<proteinExistence type="predicted"/>
<comment type="caution">
    <text evidence="1">The sequence shown here is derived from an EMBL/GenBank/DDBJ whole genome shotgun (WGS) entry which is preliminary data.</text>
</comment>
<dbReference type="Proteomes" id="UP000491181">
    <property type="component" value="Unassembled WGS sequence"/>
</dbReference>
<sequence length="58" mass="6797">MSHLTQNGITQTKQTILAIFTNSCFFYILKIYKTYLDYVAKTLTKTKVLLYCNIVDRI</sequence>
<evidence type="ECO:0000313" key="2">
    <source>
        <dbReference type="Proteomes" id="UP000491181"/>
    </source>
</evidence>
<accession>A0A7J0A4U3</accession>
<evidence type="ECO:0000313" key="1">
    <source>
        <dbReference type="EMBL" id="GFH86971.1"/>
    </source>
</evidence>
<dbReference type="AlphaFoldDB" id="A0A7J0A4U3"/>
<organism evidence="1 2">
    <name type="scientific">Bacteroides acidifaciens</name>
    <dbReference type="NCBI Taxonomy" id="85831"/>
    <lineage>
        <taxon>Bacteria</taxon>
        <taxon>Pseudomonadati</taxon>
        <taxon>Bacteroidota</taxon>
        <taxon>Bacteroidia</taxon>
        <taxon>Bacteroidales</taxon>
        <taxon>Bacteroidaceae</taxon>
        <taxon>Bacteroides</taxon>
    </lineage>
</organism>
<dbReference type="EMBL" id="BLLS01000068">
    <property type="protein sequence ID" value="GFH86971.1"/>
    <property type="molecule type" value="Genomic_DNA"/>
</dbReference>
<protein>
    <submittedName>
        <fullName evidence="1">Uncharacterized protein</fullName>
    </submittedName>
</protein>
<name>A0A7J0A4U3_9BACE</name>